<sequence>HRVIVDSAVHDICDAQYVGFLYFNDFGLDALTWKLGGHVDDHREKAPGKPRRGFFETALGNVSIEANLSKPLTDDPWLLNQIVHETQRFVSVQPHSLHLSLQLRRQQNPSPDRLLPLEVFKCLFALAGDLAPGPDQRLRIARLTDHEIVGKDLPTGADKNTTPHMLFSEISRRRGTLGSTQHDGLALPDSGGRYIQQFKFMRLSPALNYEPIALALKGIQISLRPGTFLTAGQYDSSRRHRRTFEELMAWAKEPTVLTDAQRRVFLEAVRDGLMSEKRGKPAHGEAYIAWAIGRIRAMLRAFNATVKEANATGAAPRS</sequence>
<gene>
    <name evidence="1" type="ORF">LCGC14_2702950</name>
</gene>
<protein>
    <submittedName>
        <fullName evidence="1">Uncharacterized protein</fullName>
    </submittedName>
</protein>
<name>A0A0F8ZF53_9ZZZZ</name>
<feature type="non-terminal residue" evidence="1">
    <location>
        <position position="1"/>
    </location>
</feature>
<accession>A0A0F8ZF53</accession>
<reference evidence="1" key="1">
    <citation type="journal article" date="2015" name="Nature">
        <title>Complex archaea that bridge the gap between prokaryotes and eukaryotes.</title>
        <authorList>
            <person name="Spang A."/>
            <person name="Saw J.H."/>
            <person name="Jorgensen S.L."/>
            <person name="Zaremba-Niedzwiedzka K."/>
            <person name="Martijn J."/>
            <person name="Lind A.E."/>
            <person name="van Eijk R."/>
            <person name="Schleper C."/>
            <person name="Guy L."/>
            <person name="Ettema T.J."/>
        </authorList>
    </citation>
    <scope>NUCLEOTIDE SEQUENCE</scope>
</reference>
<organism evidence="1">
    <name type="scientific">marine sediment metagenome</name>
    <dbReference type="NCBI Taxonomy" id="412755"/>
    <lineage>
        <taxon>unclassified sequences</taxon>
        <taxon>metagenomes</taxon>
        <taxon>ecological metagenomes</taxon>
    </lineage>
</organism>
<proteinExistence type="predicted"/>
<evidence type="ECO:0000313" key="1">
    <source>
        <dbReference type="EMBL" id="KKK92437.1"/>
    </source>
</evidence>
<dbReference type="AlphaFoldDB" id="A0A0F8ZF53"/>
<comment type="caution">
    <text evidence="1">The sequence shown here is derived from an EMBL/GenBank/DDBJ whole genome shotgun (WGS) entry which is preliminary data.</text>
</comment>
<dbReference type="EMBL" id="LAZR01048211">
    <property type="protein sequence ID" value="KKK92437.1"/>
    <property type="molecule type" value="Genomic_DNA"/>
</dbReference>